<dbReference type="EMBL" id="FNKX01000002">
    <property type="protein sequence ID" value="SDR52302.1"/>
    <property type="molecule type" value="Genomic_DNA"/>
</dbReference>
<dbReference type="PANTHER" id="PTHR46637:SF1">
    <property type="entry name" value="BLL5188 PROTEIN"/>
    <property type="match status" value="1"/>
</dbReference>
<dbReference type="Pfam" id="PF13340">
    <property type="entry name" value="DUF4096"/>
    <property type="match status" value="1"/>
</dbReference>
<dbReference type="AlphaFoldDB" id="A0A1H1JQQ0"/>
<dbReference type="STRING" id="157910.SAMN05445850_5435"/>
<protein>
    <submittedName>
        <fullName evidence="2">Putative transposase of IS4/5 family</fullName>
    </submittedName>
</protein>
<gene>
    <name evidence="2" type="ORF">SAMN05445850_5435</name>
</gene>
<dbReference type="PANTHER" id="PTHR46637">
    <property type="entry name" value="TIS1421-TRANSPOSASE PROTEIN A"/>
    <property type="match status" value="1"/>
</dbReference>
<evidence type="ECO:0000313" key="3">
    <source>
        <dbReference type="Proteomes" id="UP000199365"/>
    </source>
</evidence>
<organism evidence="2 3">
    <name type="scientific">Paraburkholderia tuberum</name>
    <dbReference type="NCBI Taxonomy" id="157910"/>
    <lineage>
        <taxon>Bacteria</taxon>
        <taxon>Pseudomonadati</taxon>
        <taxon>Pseudomonadota</taxon>
        <taxon>Betaproteobacteria</taxon>
        <taxon>Burkholderiales</taxon>
        <taxon>Burkholderiaceae</taxon>
        <taxon>Paraburkholderia</taxon>
    </lineage>
</organism>
<dbReference type="RefSeq" id="WP_090808428.1">
    <property type="nucleotide sequence ID" value="NZ_FNKX01000002.1"/>
</dbReference>
<accession>A0A1H1JQQ0</accession>
<dbReference type="InterPro" id="IPR052909">
    <property type="entry name" value="Transposase_6_like"/>
</dbReference>
<name>A0A1H1JQQ0_9BURK</name>
<evidence type="ECO:0000313" key="2">
    <source>
        <dbReference type="EMBL" id="SDR52302.1"/>
    </source>
</evidence>
<reference evidence="3" key="1">
    <citation type="submission" date="2016-10" db="EMBL/GenBank/DDBJ databases">
        <authorList>
            <person name="Varghese N."/>
            <person name="Submissions S."/>
        </authorList>
    </citation>
    <scope>NUCLEOTIDE SEQUENCE [LARGE SCALE GENOMIC DNA]</scope>
    <source>
        <strain evidence="3">DUS833</strain>
    </source>
</reference>
<proteinExistence type="predicted"/>
<dbReference type="InterPro" id="IPR025161">
    <property type="entry name" value="IS402-like_dom"/>
</dbReference>
<keyword evidence="3" id="KW-1185">Reference proteome</keyword>
<sequence length="118" mass="13444">MNSPSSESIETSSVVQELTDEQWQRVAPLLPETLHDDGPRRGRPPIEIRHVLNSVLWVLHARAPWSAMPEHYVPYQTAHRYYLRWKKTGVLSAIMLALFKTDDALETRATRKGGVRAG</sequence>
<feature type="domain" description="Insertion element IS402-like" evidence="1">
    <location>
        <begin position="18"/>
        <end position="95"/>
    </location>
</feature>
<evidence type="ECO:0000259" key="1">
    <source>
        <dbReference type="Pfam" id="PF13340"/>
    </source>
</evidence>
<dbReference type="Proteomes" id="UP000199365">
    <property type="component" value="Unassembled WGS sequence"/>
</dbReference>